<dbReference type="EC" id="2.4.1.-" evidence="4"/>
<evidence type="ECO:0000313" key="7">
    <source>
        <dbReference type="Proteomes" id="UP000636709"/>
    </source>
</evidence>
<feature type="region of interest" description="Disordered" evidence="5">
    <location>
        <begin position="48"/>
        <end position="67"/>
    </location>
</feature>
<dbReference type="InterPro" id="IPR035595">
    <property type="entry name" value="UDP_glycos_trans_CS"/>
</dbReference>
<name>A0A835ECM3_9POAL</name>
<keyword evidence="2 3" id="KW-0808">Transferase</keyword>
<protein>
    <recommendedName>
        <fullName evidence="4">Glycosyltransferase</fullName>
        <ecNumber evidence="4">2.4.1.-</ecNumber>
    </recommendedName>
</protein>
<dbReference type="FunFam" id="3.40.50.2000:FF:000255">
    <property type="entry name" value="Glycosyltransferase"/>
    <property type="match status" value="1"/>
</dbReference>
<dbReference type="Pfam" id="PF00201">
    <property type="entry name" value="UDPGT"/>
    <property type="match status" value="1"/>
</dbReference>
<evidence type="ECO:0000256" key="3">
    <source>
        <dbReference type="RuleBase" id="RU003718"/>
    </source>
</evidence>
<dbReference type="GO" id="GO:0080044">
    <property type="term" value="F:quercetin 7-O-glucosyltransferase activity"/>
    <property type="evidence" value="ECO:0007669"/>
    <property type="project" value="TreeGrafter"/>
</dbReference>
<proteinExistence type="inferred from homology"/>
<dbReference type="Gene3D" id="3.40.50.2000">
    <property type="entry name" value="Glycogen Phosphorylase B"/>
    <property type="match status" value="2"/>
</dbReference>
<keyword evidence="3" id="KW-0328">Glycosyltransferase</keyword>
<evidence type="ECO:0000256" key="4">
    <source>
        <dbReference type="RuleBase" id="RU362057"/>
    </source>
</evidence>
<dbReference type="PROSITE" id="PS00375">
    <property type="entry name" value="UDPGT"/>
    <property type="match status" value="1"/>
</dbReference>
<dbReference type="AlphaFoldDB" id="A0A835ECM3"/>
<reference evidence="6" key="1">
    <citation type="submission" date="2020-07" db="EMBL/GenBank/DDBJ databases">
        <title>Genome sequence and genetic diversity analysis of an under-domesticated orphan crop, white fonio (Digitaria exilis).</title>
        <authorList>
            <person name="Bennetzen J.L."/>
            <person name="Chen S."/>
            <person name="Ma X."/>
            <person name="Wang X."/>
            <person name="Yssel A.E.J."/>
            <person name="Chaluvadi S.R."/>
            <person name="Johnson M."/>
            <person name="Gangashetty P."/>
            <person name="Hamidou F."/>
            <person name="Sanogo M.D."/>
            <person name="Zwaenepoel A."/>
            <person name="Wallace J."/>
            <person name="Van De Peer Y."/>
            <person name="Van Deynze A."/>
        </authorList>
    </citation>
    <scope>NUCLEOTIDE SEQUENCE</scope>
    <source>
        <tissue evidence="6">Leaves</tissue>
    </source>
</reference>
<keyword evidence="7" id="KW-1185">Reference proteome</keyword>
<dbReference type="InterPro" id="IPR002213">
    <property type="entry name" value="UDP_glucos_trans"/>
</dbReference>
<dbReference type="SUPFAM" id="SSF53756">
    <property type="entry name" value="UDP-Glycosyltransferase/glycogen phosphorylase"/>
    <property type="match status" value="1"/>
</dbReference>
<comment type="similarity">
    <text evidence="1 3">Belongs to the UDP-glycosyltransferase family.</text>
</comment>
<sequence length="485" mass="52768">MSPPRPHFLVLTFPLQGHIAPALRLARRLLAVAPDVLVTFSTTKAAHSRMFPSNGEQGGDHRAEEEDDGRLELLPFSDGTDSWEGTKDGYAGGGGDDVEAFNAYVASFHAVGPRSVGELVDALAARGRPVTRVVYTLMLPWAADVARRRGVPSALYWIQPVVVFAIYHHYFHGYADVIAEHHRRGDPSLLVELPGMAPLAVRDLPTFLTESTDPANYFHTVFLTFRDLFDTLDKETNSKATILVNSCKELEVSAVTTVGKKHDVLPVGPVLPTGDETSIFKQDADAKYMEWLDTKPENSVVYVSFGSLATMGKEQLHELLLGLEEIRRPYLLVVRKDNKAMLAEAEAEMGPKNGILVEWCDQVRVLSHAAVGCFVTHCGWNSVAESMASGVPMVGVPKVSEQGTNARLVEREWRTGVGAGVDNGGVLHAGELRRCVEEVMGDGTSAAEVRRMAEVWKRVVAEAMGNGGSSYCNLVAFVDGARSTA</sequence>
<dbReference type="CDD" id="cd03784">
    <property type="entry name" value="GT1_Gtf-like"/>
    <property type="match status" value="1"/>
</dbReference>
<accession>A0A835ECM3</accession>
<dbReference type="PANTHER" id="PTHR11926:SF1534">
    <property type="entry name" value="GLYCOSYLTRANSFERASE"/>
    <property type="match status" value="1"/>
</dbReference>
<dbReference type="GO" id="GO:0080043">
    <property type="term" value="F:quercetin 3-O-glucosyltransferase activity"/>
    <property type="evidence" value="ECO:0007669"/>
    <property type="project" value="TreeGrafter"/>
</dbReference>
<evidence type="ECO:0000256" key="1">
    <source>
        <dbReference type="ARBA" id="ARBA00009995"/>
    </source>
</evidence>
<dbReference type="Proteomes" id="UP000636709">
    <property type="component" value="Unassembled WGS sequence"/>
</dbReference>
<dbReference type="FunFam" id="3.40.50.2000:FF:000056">
    <property type="entry name" value="Glycosyltransferase"/>
    <property type="match status" value="1"/>
</dbReference>
<gene>
    <name evidence="6" type="ORF">HU200_042573</name>
</gene>
<organism evidence="6 7">
    <name type="scientific">Digitaria exilis</name>
    <dbReference type="NCBI Taxonomy" id="1010633"/>
    <lineage>
        <taxon>Eukaryota</taxon>
        <taxon>Viridiplantae</taxon>
        <taxon>Streptophyta</taxon>
        <taxon>Embryophyta</taxon>
        <taxon>Tracheophyta</taxon>
        <taxon>Spermatophyta</taxon>
        <taxon>Magnoliopsida</taxon>
        <taxon>Liliopsida</taxon>
        <taxon>Poales</taxon>
        <taxon>Poaceae</taxon>
        <taxon>PACMAD clade</taxon>
        <taxon>Panicoideae</taxon>
        <taxon>Panicodae</taxon>
        <taxon>Paniceae</taxon>
        <taxon>Anthephorinae</taxon>
        <taxon>Digitaria</taxon>
    </lineage>
</organism>
<evidence type="ECO:0000256" key="5">
    <source>
        <dbReference type="SAM" id="MobiDB-lite"/>
    </source>
</evidence>
<dbReference type="PANTHER" id="PTHR11926">
    <property type="entry name" value="GLUCOSYL/GLUCURONOSYL TRANSFERASES"/>
    <property type="match status" value="1"/>
</dbReference>
<evidence type="ECO:0000256" key="2">
    <source>
        <dbReference type="ARBA" id="ARBA00022679"/>
    </source>
</evidence>
<dbReference type="OrthoDB" id="5835829at2759"/>
<evidence type="ECO:0000313" key="6">
    <source>
        <dbReference type="EMBL" id="KAF8687656.1"/>
    </source>
</evidence>
<comment type="caution">
    <text evidence="6">The sequence shown here is derived from an EMBL/GenBank/DDBJ whole genome shotgun (WGS) entry which is preliminary data.</text>
</comment>
<dbReference type="EMBL" id="JACEFO010002054">
    <property type="protein sequence ID" value="KAF8687656.1"/>
    <property type="molecule type" value="Genomic_DNA"/>
</dbReference>